<accession>A0A061H747</accession>
<feature type="region of interest" description="Disordered" evidence="1">
    <location>
        <begin position="317"/>
        <end position="337"/>
    </location>
</feature>
<sequence length="652" mass="67571">MPVLASKNKQQLQLKQKQQQLDDNPAVSAFLSPKSRIFAGGHARAKTAKQLTPDEVANKVASMLKPGPPFFSKVSNADLLDFISDQSIMNCDALRQQAQVNREARLRMQSQATFAVASADGGADDAWDDVAPVVGRRPSDGPVAPPASTTLYEVIRDVGTVWSALEALPAGVNWGRIPGATASDSASASASALVAGDANAAKDLEDDGLWSAITLTCDIDCTEVRVGRSVVVPTQELQKHNFFRGNARALVRDIGAGTRYSWDDLKKSRSGPRSKVGGTLSSTASYLSLNAYTNPEFTALWKLPSWVPFFGSDSSNKGAKDAKPTAPSGGDAGQGQKRIWVPSTTKVSLHASWWGFNIYLPEAIIGKLDGDVDEAEKIANLVNKCLTFILDNIPAGLPTALGAVITILKAIAPTTGYISTFIGWSWDTIKSFDKGQGVVLSATWILPVALIPRAWDAPVAATPGATPVPSVPNSPTTPAPELPSDQTPAPADPNAPAPAPTPTPAPEVPSTSPAPAPAPGPAPTPAPSTEAPPSTSTPDTVSDMPRVGEGMMRAQDATAAPDVPSSVPLPVFDDPPLSPATGLPAPGATPPPKDPSSEPIDLSPPPRAPGGGGGGRELYPGDALGRGGDKAQQPAMGSTPPPPGRVPIDAES</sequence>
<dbReference type="AlphaFoldDB" id="A0A061H747"/>
<dbReference type="eggNOG" id="ENOG502SRR0">
    <property type="taxonomic scope" value="Eukaryota"/>
</dbReference>
<feature type="compositionally biased region" description="Low complexity" evidence="1">
    <location>
        <begin position="527"/>
        <end position="540"/>
    </location>
</feature>
<dbReference type="InterPro" id="IPR051425">
    <property type="entry name" value="Formin_Homology"/>
</dbReference>
<name>A0A061H747_9BASI</name>
<dbReference type="OrthoDB" id="3247214at2759"/>
<dbReference type="Proteomes" id="UP000053664">
    <property type="component" value="Unassembled WGS sequence"/>
</dbReference>
<feature type="compositionally biased region" description="Pro residues" evidence="1">
    <location>
        <begin position="490"/>
        <end position="526"/>
    </location>
</feature>
<dbReference type="RefSeq" id="XP_007879831.1">
    <property type="nucleotide sequence ID" value="XM_007881640.1"/>
</dbReference>
<dbReference type="PANTHER" id="PTHR45725:SF20">
    <property type="entry name" value="C3H1-TYPE DOMAIN-CONTAINING PROTEIN-RELATED"/>
    <property type="match status" value="1"/>
</dbReference>
<dbReference type="EMBL" id="KE361635">
    <property type="protein sequence ID" value="EPQ28289.1"/>
    <property type="molecule type" value="Genomic_DNA"/>
</dbReference>
<proteinExistence type="predicted"/>
<reference evidence="2 3" key="1">
    <citation type="journal article" date="2013" name="Plant Cell">
        <title>The transition from a phytopathogenic smut ancestor to an anamorphic biocontrol agent deciphered by comparative whole-genome analysis.</title>
        <authorList>
            <person name="Lefebvre F."/>
            <person name="Joly D.L."/>
            <person name="Labbe C."/>
            <person name="Teichmann B."/>
            <person name="Linning R."/>
            <person name="Belzile F."/>
            <person name="Bakkeren G."/>
            <person name="Belanger R.R."/>
        </authorList>
    </citation>
    <scope>NUCLEOTIDE SEQUENCE [LARGE SCALE GENOMIC DNA]</scope>
    <source>
        <strain evidence="2 3">PF-1</strain>
    </source>
</reference>
<evidence type="ECO:0000313" key="2">
    <source>
        <dbReference type="EMBL" id="EPQ28289.1"/>
    </source>
</evidence>
<feature type="region of interest" description="Disordered" evidence="1">
    <location>
        <begin position="1"/>
        <end position="20"/>
    </location>
</feature>
<feature type="compositionally biased region" description="Low complexity" evidence="1">
    <location>
        <begin position="9"/>
        <end position="20"/>
    </location>
</feature>
<feature type="region of interest" description="Disordered" evidence="1">
    <location>
        <begin position="464"/>
        <end position="652"/>
    </location>
</feature>
<organism evidence="2 3">
    <name type="scientific">Pseudozyma flocculosa PF-1</name>
    <dbReference type="NCBI Taxonomy" id="1277687"/>
    <lineage>
        <taxon>Eukaryota</taxon>
        <taxon>Fungi</taxon>
        <taxon>Dikarya</taxon>
        <taxon>Basidiomycota</taxon>
        <taxon>Ustilaginomycotina</taxon>
        <taxon>Ustilaginomycetes</taxon>
        <taxon>Ustilaginales</taxon>
        <taxon>Ustilaginaceae</taxon>
        <taxon>Pseudozyma</taxon>
    </lineage>
</organism>
<evidence type="ECO:0000256" key="1">
    <source>
        <dbReference type="SAM" id="MobiDB-lite"/>
    </source>
</evidence>
<dbReference type="HOGENOM" id="CLU_407774_0_0_1"/>
<dbReference type="KEGG" id="pfp:PFL1_04116"/>
<evidence type="ECO:0000313" key="3">
    <source>
        <dbReference type="Proteomes" id="UP000053664"/>
    </source>
</evidence>
<feature type="compositionally biased region" description="Pro residues" evidence="1">
    <location>
        <begin position="469"/>
        <end position="481"/>
    </location>
</feature>
<dbReference type="PANTHER" id="PTHR45725">
    <property type="entry name" value="FORMIN HOMOLOGY 2 FAMILY MEMBER"/>
    <property type="match status" value="1"/>
</dbReference>
<gene>
    <name evidence="2" type="ORF">PFL1_04116</name>
</gene>
<protein>
    <submittedName>
        <fullName evidence="2">Uncharacterized protein</fullName>
    </submittedName>
</protein>
<dbReference type="GeneID" id="19318223"/>